<evidence type="ECO:0000256" key="5">
    <source>
        <dbReference type="ARBA" id="ARBA00023014"/>
    </source>
</evidence>
<evidence type="ECO:0000256" key="3">
    <source>
        <dbReference type="ARBA" id="ARBA00022723"/>
    </source>
</evidence>
<dbReference type="EMBL" id="FCOW01000008">
    <property type="protein sequence ID" value="CVK19182.1"/>
    <property type="molecule type" value="Genomic_DNA"/>
</dbReference>
<keyword evidence="4" id="KW-0408">Iron</keyword>
<dbReference type="SUPFAM" id="SSF102114">
    <property type="entry name" value="Radical SAM enzymes"/>
    <property type="match status" value="1"/>
</dbReference>
<dbReference type="InterPro" id="IPR051198">
    <property type="entry name" value="BchE-like"/>
</dbReference>
<name>A0ABM9W1Y7_9FIRM</name>
<comment type="caution">
    <text evidence="9">The sequence shown here is derived from an EMBL/GenBank/DDBJ whole genome shotgun (WGS) entry which is preliminary data.</text>
</comment>
<keyword evidence="2" id="KW-0949">S-adenosyl-L-methionine</keyword>
<evidence type="ECO:0000313" key="9">
    <source>
        <dbReference type="EMBL" id="CVK19182.1"/>
    </source>
</evidence>
<evidence type="ECO:0000259" key="8">
    <source>
        <dbReference type="PROSITE" id="PS51918"/>
    </source>
</evidence>
<dbReference type="Gene3D" id="3.20.20.70">
    <property type="entry name" value="Aldolase class I"/>
    <property type="match status" value="1"/>
</dbReference>
<feature type="region of interest" description="Disordered" evidence="6">
    <location>
        <begin position="564"/>
        <end position="589"/>
    </location>
</feature>
<keyword evidence="3" id="KW-0479">Metal-binding</keyword>
<comment type="cofactor">
    <cofactor evidence="1">
        <name>[4Fe-4S] cluster</name>
        <dbReference type="ChEBI" id="CHEBI:49883"/>
    </cofactor>
</comment>
<evidence type="ECO:0000256" key="4">
    <source>
        <dbReference type="ARBA" id="ARBA00023004"/>
    </source>
</evidence>
<dbReference type="SFLD" id="SFLDS00029">
    <property type="entry name" value="Radical_SAM"/>
    <property type="match status" value="1"/>
</dbReference>
<evidence type="ECO:0000259" key="7">
    <source>
        <dbReference type="PROSITE" id="PS51332"/>
    </source>
</evidence>
<proteinExistence type="predicted"/>
<dbReference type="InterPro" id="IPR013785">
    <property type="entry name" value="Aldolase_TIM"/>
</dbReference>
<dbReference type="PROSITE" id="PS51332">
    <property type="entry name" value="B12_BINDING"/>
    <property type="match status" value="1"/>
</dbReference>
<accession>A0ABM9W1Y7</accession>
<feature type="domain" description="Radical SAM core" evidence="8">
    <location>
        <begin position="242"/>
        <end position="476"/>
    </location>
</feature>
<sequence>MTKGIDLLLVNSFAPRQRIASDAALENGLAVIRTYLEERGFTVYVADEQRVSRVEKGVPQWCTRLLRKLVKLQLHEYSRRFKPLGLLSLLLAWPVQSLTLHFRKKYMEKIINNIVTLVKTEQIPIVGIKLWGGAPYAWSVRLAQRLREANPETIVVVGGPHVKVYGEYVLAEKQFDLAIMGPGEEILEYLLNKRKTVPTKAAFLELVQQEIGPSPVIRTGHYHETGDYMFHSFTVPKYRPVDMADKVWFHTLVDGLGCTWNKCSFCSHTRQNTHYTPRPLAEIKDEITAMTSRGIAFFRFSSSETPIGHGRDIAQMIIDNKIKMNYSMFARPGNVTEYVYESYRLMIRSGLRAVFLGGETGHDEINDKIMNKGVTRKNIIDTIHCIKLAASAENMSCQIVLSMIYPCPVVPGVTLEEVFEQNVSLIIEANPDAVIINPPGVFPGTVWFDDKEKLGFKLGENFVPELMNYEYSIYKPVEFWRKLDYTLNDLDMAKILKEIGRLNRVIVDMGIPINISDDYLMMSQAIGYSSKEDLFEFKKTSFVDIISGTCNYIKHITHKMNERSKQLADANPTVQDNPDPAGIVLKEDH</sequence>
<dbReference type="SMART" id="SM00729">
    <property type="entry name" value="Elp3"/>
    <property type="match status" value="1"/>
</dbReference>
<dbReference type="Pfam" id="PF04055">
    <property type="entry name" value="Radical_SAM"/>
    <property type="match status" value="1"/>
</dbReference>
<dbReference type="Pfam" id="PF02310">
    <property type="entry name" value="B12-binding"/>
    <property type="match status" value="1"/>
</dbReference>
<dbReference type="Gene3D" id="3.40.50.280">
    <property type="entry name" value="Cobalamin-binding domain"/>
    <property type="match status" value="1"/>
</dbReference>
<evidence type="ECO:0000256" key="1">
    <source>
        <dbReference type="ARBA" id="ARBA00001966"/>
    </source>
</evidence>
<dbReference type="InterPro" id="IPR058240">
    <property type="entry name" value="rSAM_sf"/>
</dbReference>
<evidence type="ECO:0000313" key="10">
    <source>
        <dbReference type="Proteomes" id="UP000245702"/>
    </source>
</evidence>
<organism evidence="9 10">
    <name type="scientific">Sporomusa sphaeroides DSM 2875</name>
    <dbReference type="NCBI Taxonomy" id="1337886"/>
    <lineage>
        <taxon>Bacteria</taxon>
        <taxon>Bacillati</taxon>
        <taxon>Bacillota</taxon>
        <taxon>Negativicutes</taxon>
        <taxon>Selenomonadales</taxon>
        <taxon>Sporomusaceae</taxon>
        <taxon>Sporomusa</taxon>
    </lineage>
</organism>
<feature type="domain" description="B12-binding" evidence="7">
    <location>
        <begin position="11"/>
        <end position="201"/>
    </location>
</feature>
<dbReference type="InterPro" id="IPR006158">
    <property type="entry name" value="Cobalamin-bd"/>
</dbReference>
<dbReference type="RefSeq" id="WP_075756239.1">
    <property type="nucleotide sequence ID" value="NZ_CP146991.1"/>
</dbReference>
<evidence type="ECO:0000256" key="2">
    <source>
        <dbReference type="ARBA" id="ARBA00022691"/>
    </source>
</evidence>
<protein>
    <submittedName>
        <fullName evidence="9">B12 binding domain protein</fullName>
    </submittedName>
</protein>
<gene>
    <name evidence="9" type="ORF">SSPH_01830</name>
</gene>
<dbReference type="PROSITE" id="PS51918">
    <property type="entry name" value="RADICAL_SAM"/>
    <property type="match status" value="1"/>
</dbReference>
<keyword evidence="10" id="KW-1185">Reference proteome</keyword>
<dbReference type="SFLD" id="SFLDG01082">
    <property type="entry name" value="B12-binding_domain_containing"/>
    <property type="match status" value="1"/>
</dbReference>
<keyword evidence="5" id="KW-0411">Iron-sulfur</keyword>
<evidence type="ECO:0000256" key="6">
    <source>
        <dbReference type="SAM" id="MobiDB-lite"/>
    </source>
</evidence>
<dbReference type="Proteomes" id="UP000245702">
    <property type="component" value="Unassembled WGS sequence"/>
</dbReference>
<dbReference type="InterPro" id="IPR006638">
    <property type="entry name" value="Elp3/MiaA/NifB-like_rSAM"/>
</dbReference>
<dbReference type="PANTHER" id="PTHR43409">
    <property type="entry name" value="ANAEROBIC MAGNESIUM-PROTOPORPHYRIN IX MONOMETHYL ESTER CYCLASE-RELATED"/>
    <property type="match status" value="1"/>
</dbReference>
<reference evidence="9 10" key="1">
    <citation type="submission" date="2016-01" db="EMBL/GenBank/DDBJ databases">
        <authorList>
            <person name="Brown R."/>
        </authorList>
    </citation>
    <scope>NUCLEOTIDE SEQUENCE [LARGE SCALE GENOMIC DNA]</scope>
    <source>
        <strain evidence="9">Sporomusa sphaeroides DSM 2875</strain>
    </source>
</reference>
<dbReference type="InterPro" id="IPR007197">
    <property type="entry name" value="rSAM"/>
</dbReference>